<dbReference type="Gene3D" id="2.70.220.10">
    <property type="entry name" value="Ganglioside GM2 activator"/>
    <property type="match status" value="1"/>
</dbReference>
<dbReference type="OrthoDB" id="6409159at2759"/>
<evidence type="ECO:0000313" key="11">
    <source>
        <dbReference type="Proteomes" id="UP000076722"/>
    </source>
</evidence>
<gene>
    <name evidence="10" type="ORF">SISNIDRAFT_466157</name>
</gene>
<dbReference type="Proteomes" id="UP000076722">
    <property type="component" value="Unassembled WGS sequence"/>
</dbReference>
<dbReference type="SUPFAM" id="SSF81296">
    <property type="entry name" value="E set domains"/>
    <property type="match status" value="1"/>
</dbReference>
<dbReference type="SMART" id="SM00737">
    <property type="entry name" value="ML"/>
    <property type="match status" value="1"/>
</dbReference>
<dbReference type="Pfam" id="PF02221">
    <property type="entry name" value="E1_DerP2_DerF2"/>
    <property type="match status" value="1"/>
</dbReference>
<dbReference type="PANTHER" id="PTHR11306">
    <property type="entry name" value="NIEMANN PICK TYPE C2 PROTEIN NPC2-RELATED"/>
    <property type="match status" value="1"/>
</dbReference>
<evidence type="ECO:0000256" key="1">
    <source>
        <dbReference type="ARBA" id="ARBA00002053"/>
    </source>
</evidence>
<reference evidence="10 11" key="1">
    <citation type="journal article" date="2016" name="Mol. Biol. Evol.">
        <title>Comparative Genomics of Early-Diverging Mushroom-Forming Fungi Provides Insights into the Origins of Lignocellulose Decay Capabilities.</title>
        <authorList>
            <person name="Nagy L.G."/>
            <person name="Riley R."/>
            <person name="Tritt A."/>
            <person name="Adam C."/>
            <person name="Daum C."/>
            <person name="Floudas D."/>
            <person name="Sun H."/>
            <person name="Yadav J.S."/>
            <person name="Pangilinan J."/>
            <person name="Larsson K.H."/>
            <person name="Matsuura K."/>
            <person name="Barry K."/>
            <person name="Labutti K."/>
            <person name="Kuo R."/>
            <person name="Ohm R.A."/>
            <person name="Bhattacharya S.S."/>
            <person name="Shirouzu T."/>
            <person name="Yoshinaga Y."/>
            <person name="Martin F.M."/>
            <person name="Grigoriev I.V."/>
            <person name="Hibbett D.S."/>
        </authorList>
    </citation>
    <scope>NUCLEOTIDE SEQUENCE [LARGE SCALE GENOMIC DNA]</scope>
    <source>
        <strain evidence="10 11">HHB9708</strain>
    </source>
</reference>
<dbReference type="AlphaFoldDB" id="A0A164UNC6"/>
<proteinExistence type="inferred from homology"/>
<dbReference type="PANTHER" id="PTHR11306:SF0">
    <property type="entry name" value="PHOSPHATIDYLGLYCEROL_PHOSPHATIDYLINOSITOL TRANSFER PROTEIN"/>
    <property type="match status" value="1"/>
</dbReference>
<evidence type="ECO:0000256" key="7">
    <source>
        <dbReference type="ARBA" id="ARBA00023055"/>
    </source>
</evidence>
<accession>A0A164UNC6</accession>
<protein>
    <recommendedName>
        <fullName evidence="4">Phosphatidylglycerol/phosphatidylinositol transfer protein</fullName>
    </recommendedName>
</protein>
<dbReference type="InterPro" id="IPR014756">
    <property type="entry name" value="Ig_E-set"/>
</dbReference>
<keyword evidence="6 8" id="KW-0732">Signal</keyword>
<comment type="similarity">
    <text evidence="2">Belongs to the NPC2 family.</text>
</comment>
<dbReference type="EMBL" id="KV419407">
    <property type="protein sequence ID" value="KZS93395.1"/>
    <property type="molecule type" value="Genomic_DNA"/>
</dbReference>
<dbReference type="GO" id="GO:0032934">
    <property type="term" value="F:sterol binding"/>
    <property type="evidence" value="ECO:0007669"/>
    <property type="project" value="InterPro"/>
</dbReference>
<feature type="signal peptide" evidence="8">
    <location>
        <begin position="1"/>
        <end position="20"/>
    </location>
</feature>
<feature type="chain" id="PRO_5007853624" description="Phosphatidylglycerol/phosphatidylinositol transfer protein" evidence="8">
    <location>
        <begin position="21"/>
        <end position="171"/>
    </location>
</feature>
<name>A0A164UNC6_9AGAM</name>
<evidence type="ECO:0000256" key="4">
    <source>
        <dbReference type="ARBA" id="ARBA00016056"/>
    </source>
</evidence>
<keyword evidence="5" id="KW-0813">Transport</keyword>
<keyword evidence="7" id="KW-0445">Lipid transport</keyword>
<evidence type="ECO:0000256" key="6">
    <source>
        <dbReference type="ARBA" id="ARBA00022729"/>
    </source>
</evidence>
<sequence>MLRLQILLAVLLALLQLTVARVPIFQQNQEIIGTPAVAGGDKWSWTDCGLPTDAAHIDTIAVSPDPPRPGQNMTVTVTGTVKETIEDGSEADVVVKLGLLKLLSRTFDLCEKARENDAEVKCPIEAGDYEVSQTVTLPKEIPPAIFNVDLAAFTAEGDDLLCLKLRIDFRK</sequence>
<dbReference type="InterPro" id="IPR003172">
    <property type="entry name" value="ML_dom"/>
</dbReference>
<comment type="function">
    <text evidence="1">Catalyzes the intermembrane transfer of phosphatidylglycerol and phosphatidylinositol.</text>
</comment>
<evidence type="ECO:0000256" key="3">
    <source>
        <dbReference type="ARBA" id="ARBA00011245"/>
    </source>
</evidence>
<dbReference type="InterPro" id="IPR039670">
    <property type="entry name" value="NPC2-like"/>
</dbReference>
<dbReference type="GO" id="GO:0015918">
    <property type="term" value="P:sterol transport"/>
    <property type="evidence" value="ECO:0007669"/>
    <property type="project" value="InterPro"/>
</dbReference>
<evidence type="ECO:0000256" key="8">
    <source>
        <dbReference type="SAM" id="SignalP"/>
    </source>
</evidence>
<evidence type="ECO:0000313" key="10">
    <source>
        <dbReference type="EMBL" id="KZS93395.1"/>
    </source>
</evidence>
<comment type="subunit">
    <text evidence="3">Monomer.</text>
</comment>
<organism evidence="10 11">
    <name type="scientific">Sistotremastrum niveocremeum HHB9708</name>
    <dbReference type="NCBI Taxonomy" id="1314777"/>
    <lineage>
        <taxon>Eukaryota</taxon>
        <taxon>Fungi</taxon>
        <taxon>Dikarya</taxon>
        <taxon>Basidiomycota</taxon>
        <taxon>Agaricomycotina</taxon>
        <taxon>Agaricomycetes</taxon>
        <taxon>Sistotremastrales</taxon>
        <taxon>Sistotremastraceae</taxon>
        <taxon>Sertulicium</taxon>
        <taxon>Sertulicium niveocremeum</taxon>
    </lineage>
</organism>
<feature type="domain" description="MD-2-related lipid-recognition" evidence="9">
    <location>
        <begin position="45"/>
        <end position="167"/>
    </location>
</feature>
<keyword evidence="11" id="KW-1185">Reference proteome</keyword>
<evidence type="ECO:0000256" key="2">
    <source>
        <dbReference type="ARBA" id="ARBA00006370"/>
    </source>
</evidence>
<evidence type="ECO:0000259" key="9">
    <source>
        <dbReference type="SMART" id="SM00737"/>
    </source>
</evidence>
<dbReference type="InterPro" id="IPR036846">
    <property type="entry name" value="GM2-AP_sf"/>
</dbReference>
<evidence type="ECO:0000256" key="5">
    <source>
        <dbReference type="ARBA" id="ARBA00022448"/>
    </source>
</evidence>